<dbReference type="PANTHER" id="PTHR42953:SF8">
    <property type="entry name" value="ZINT DOMAIN-CONTAINING PROTEIN"/>
    <property type="match status" value="1"/>
</dbReference>
<dbReference type="GO" id="GO:0046872">
    <property type="term" value="F:metal ion binding"/>
    <property type="evidence" value="ECO:0007669"/>
    <property type="project" value="InterPro"/>
</dbReference>
<evidence type="ECO:0000256" key="3">
    <source>
        <dbReference type="RuleBase" id="RU003512"/>
    </source>
</evidence>
<evidence type="ECO:0000313" key="5">
    <source>
        <dbReference type="EMBL" id="AVI06533.1"/>
    </source>
</evidence>
<dbReference type="Proteomes" id="UP000665944">
    <property type="component" value="Unassembled WGS sequence"/>
</dbReference>
<dbReference type="RefSeq" id="WP_017175043.1">
    <property type="nucleotide sequence ID" value="NZ_CP014107.1"/>
</dbReference>
<evidence type="ECO:0000313" key="6">
    <source>
        <dbReference type="EMBL" id="MCM5672806.1"/>
    </source>
</evidence>
<feature type="chain" id="PRO_5044600630" evidence="4">
    <location>
        <begin position="25"/>
        <end position="318"/>
    </location>
</feature>
<feature type="signal peptide" evidence="4">
    <location>
        <begin position="1"/>
        <end position="24"/>
    </location>
</feature>
<dbReference type="EMBL" id="JAGHKT020000012">
    <property type="protein sequence ID" value="MCM5672806.1"/>
    <property type="molecule type" value="Genomic_DNA"/>
</dbReference>
<evidence type="ECO:0000313" key="7">
    <source>
        <dbReference type="Proteomes" id="UP000665944"/>
    </source>
</evidence>
<dbReference type="Gene3D" id="3.40.50.1980">
    <property type="entry name" value="Nitrogenase molybdenum iron protein domain"/>
    <property type="match status" value="2"/>
</dbReference>
<reference evidence="5" key="1">
    <citation type="submission" date="2016-02" db="EMBL/GenBank/DDBJ databases">
        <title>Genomic sequence of a clinical Staphylococcus hominis isolate.</title>
        <authorList>
            <person name="McClure J.M."/>
            <person name="Zhang K."/>
        </authorList>
    </citation>
    <scope>NUCLEOTIDE SEQUENCE</scope>
    <source>
        <strain evidence="5">C34847</strain>
    </source>
</reference>
<evidence type="ECO:0000256" key="1">
    <source>
        <dbReference type="ARBA" id="ARBA00022448"/>
    </source>
</evidence>
<dbReference type="EMBL" id="CP014567">
    <property type="protein sequence ID" value="AVI06533.1"/>
    <property type="molecule type" value="Genomic_DNA"/>
</dbReference>
<evidence type="ECO:0000256" key="4">
    <source>
        <dbReference type="SAM" id="SignalP"/>
    </source>
</evidence>
<name>A0A3S7GZU1_STAHO</name>
<dbReference type="PANTHER" id="PTHR42953">
    <property type="entry name" value="HIGH-AFFINITY ZINC UPTAKE SYSTEM PROTEIN ZNUA-RELATED"/>
    <property type="match status" value="1"/>
</dbReference>
<dbReference type="InterPro" id="IPR006129">
    <property type="entry name" value="AdhesinB"/>
</dbReference>
<proteinExistence type="inferred from homology"/>
<dbReference type="InterPro" id="IPR006128">
    <property type="entry name" value="Lipoprotein_PsaA-like"/>
</dbReference>
<dbReference type="PRINTS" id="PR00691">
    <property type="entry name" value="ADHESINB"/>
</dbReference>
<dbReference type="PROSITE" id="PS51257">
    <property type="entry name" value="PROKAR_LIPOPROTEIN"/>
    <property type="match status" value="1"/>
</dbReference>
<dbReference type="AlphaFoldDB" id="A0A3S7GZU1"/>
<keyword evidence="2 4" id="KW-0732">Signal</keyword>
<dbReference type="InterPro" id="IPR050492">
    <property type="entry name" value="Bact_metal-bind_prot9"/>
</dbReference>
<dbReference type="InterPro" id="IPR006127">
    <property type="entry name" value="ZnuA-like"/>
</dbReference>
<keyword evidence="7" id="KW-1185">Reference proteome</keyword>
<dbReference type="PRINTS" id="PR00690">
    <property type="entry name" value="ADHESNFAMILY"/>
</dbReference>
<comment type="similarity">
    <text evidence="3">Belongs to the bacterial solute-binding protein 9 family.</text>
</comment>
<dbReference type="GO" id="GO:0030001">
    <property type="term" value="P:metal ion transport"/>
    <property type="evidence" value="ECO:0007669"/>
    <property type="project" value="InterPro"/>
</dbReference>
<protein>
    <submittedName>
        <fullName evidence="5 6">ABC transporter substrate-binding protein</fullName>
    </submittedName>
</protein>
<dbReference type="GO" id="GO:0007155">
    <property type="term" value="P:cell adhesion"/>
    <property type="evidence" value="ECO:0007669"/>
    <property type="project" value="InterPro"/>
</dbReference>
<dbReference type="Pfam" id="PF01297">
    <property type="entry name" value="ZnuA"/>
    <property type="match status" value="1"/>
</dbReference>
<evidence type="ECO:0000256" key="2">
    <source>
        <dbReference type="ARBA" id="ARBA00022729"/>
    </source>
</evidence>
<reference evidence="6 7" key="2">
    <citation type="submission" date="2022-06" db="EMBL/GenBank/DDBJ databases">
        <title>Staphylococcus hominis ShoR14 genome sequence.</title>
        <authorList>
            <person name="Yeo C.C."/>
            <person name="Chew C.H."/>
            <person name="Che Hamzah A.M."/>
            <person name="Al-Trad E.I."/>
        </authorList>
    </citation>
    <scope>NUCLEOTIDE SEQUENCE [LARGE SCALE GENOMIC DNA]</scope>
    <source>
        <strain evidence="6 7">ShoR14</strain>
    </source>
</reference>
<sequence length="318" mass="36648">MKKMIAIISLMCLCLILSACSTNRDITHKHKKVTTENKLKIYTTVFAFESFTKQIGGKYVDVDTIYPPGADMHTYEPSQRDMINIAKSDLFVYSSDHLNPVAAKITKSMNNNDMKLAVANSLNKQILLNEDDDHDEHGHHHEATSYDPHVWLDPILDQQFAKKIKDDLVHKDPTHRIYYEHNYKQLVEDLKQIDHTLSNITTRPKRDKVIISHDSLGYLARRYHFEQKGVSGMNNKEPSQKDILALINQIKDTHEPYILYEQNISSKITDVIRQETQTQPVNFNNLAVLSQSQSEDQTLTFQSIMKKNIQALDKALNK</sequence>
<gene>
    <name evidence="5" type="ORF">AZE34_07095</name>
    <name evidence="6" type="ORF">J7T32_008635</name>
</gene>
<accession>A0A3S7GZU1</accession>
<organism evidence="5">
    <name type="scientific">Staphylococcus hominis</name>
    <dbReference type="NCBI Taxonomy" id="1290"/>
    <lineage>
        <taxon>Bacteria</taxon>
        <taxon>Bacillati</taxon>
        <taxon>Bacillota</taxon>
        <taxon>Bacilli</taxon>
        <taxon>Bacillales</taxon>
        <taxon>Staphylococcaceae</taxon>
        <taxon>Staphylococcus</taxon>
    </lineage>
</organism>
<dbReference type="SUPFAM" id="SSF53807">
    <property type="entry name" value="Helical backbone' metal receptor"/>
    <property type="match status" value="1"/>
</dbReference>
<keyword evidence="1 3" id="KW-0813">Transport</keyword>